<protein>
    <submittedName>
        <fullName evidence="1">Uncharacterized protein</fullName>
    </submittedName>
</protein>
<proteinExistence type="predicted"/>
<gene>
    <name evidence="1" type="ORF">V6N12_062033</name>
</gene>
<name>A0ABR2DYT0_9ROSI</name>
<evidence type="ECO:0000313" key="2">
    <source>
        <dbReference type="Proteomes" id="UP001472677"/>
    </source>
</evidence>
<reference evidence="1 2" key="1">
    <citation type="journal article" date="2024" name="G3 (Bethesda)">
        <title>Genome assembly of Hibiscus sabdariffa L. provides insights into metabolisms of medicinal natural products.</title>
        <authorList>
            <person name="Kim T."/>
        </authorList>
    </citation>
    <scope>NUCLEOTIDE SEQUENCE [LARGE SCALE GENOMIC DNA]</scope>
    <source>
        <strain evidence="1">TK-2024</strain>
        <tissue evidence="1">Old leaves</tissue>
    </source>
</reference>
<keyword evidence="2" id="KW-1185">Reference proteome</keyword>
<comment type="caution">
    <text evidence="1">The sequence shown here is derived from an EMBL/GenBank/DDBJ whole genome shotgun (WGS) entry which is preliminary data.</text>
</comment>
<organism evidence="1 2">
    <name type="scientific">Hibiscus sabdariffa</name>
    <name type="common">roselle</name>
    <dbReference type="NCBI Taxonomy" id="183260"/>
    <lineage>
        <taxon>Eukaryota</taxon>
        <taxon>Viridiplantae</taxon>
        <taxon>Streptophyta</taxon>
        <taxon>Embryophyta</taxon>
        <taxon>Tracheophyta</taxon>
        <taxon>Spermatophyta</taxon>
        <taxon>Magnoliopsida</taxon>
        <taxon>eudicotyledons</taxon>
        <taxon>Gunneridae</taxon>
        <taxon>Pentapetalae</taxon>
        <taxon>rosids</taxon>
        <taxon>malvids</taxon>
        <taxon>Malvales</taxon>
        <taxon>Malvaceae</taxon>
        <taxon>Malvoideae</taxon>
        <taxon>Hibiscus</taxon>
    </lineage>
</organism>
<accession>A0ABR2DYT0</accession>
<dbReference type="EMBL" id="JBBPBM010000021">
    <property type="protein sequence ID" value="KAK8549135.1"/>
    <property type="molecule type" value="Genomic_DNA"/>
</dbReference>
<sequence>MQSAPPSVSMGIRPKEWWESVEWDAKSLLREGIHHMQAADMLGGRGQGAVGRQSLVQARWSLDAGAVGCAVDKGDVEG</sequence>
<evidence type="ECO:0000313" key="1">
    <source>
        <dbReference type="EMBL" id="KAK8549135.1"/>
    </source>
</evidence>
<dbReference type="Proteomes" id="UP001472677">
    <property type="component" value="Unassembled WGS sequence"/>
</dbReference>